<feature type="region of interest" description="Disordered" evidence="1">
    <location>
        <begin position="1"/>
        <end position="20"/>
    </location>
</feature>
<evidence type="ECO:0000256" key="1">
    <source>
        <dbReference type="SAM" id="MobiDB-lite"/>
    </source>
</evidence>
<reference evidence="2" key="1">
    <citation type="journal article" date="2012" name="Nature">
        <title>The tomato genome sequence provides insights into fleshy fruit evolution.</title>
        <authorList>
            <consortium name="Tomato Genome Consortium"/>
        </authorList>
    </citation>
    <scope>NUCLEOTIDE SEQUENCE [LARGE SCALE GENOMIC DNA]</scope>
    <source>
        <strain evidence="2">cv. Heinz 1706</strain>
    </source>
</reference>
<dbReference type="AlphaFoldDB" id="A0A3Q7I0C5"/>
<dbReference type="EnsemblPlants" id="Solyc09g011715.1.1">
    <property type="protein sequence ID" value="Solyc09g011715.1.1"/>
    <property type="gene ID" value="Solyc09g011715.1"/>
</dbReference>
<accession>A0A3Q7I0C5</accession>
<dbReference type="Gramene" id="Solyc09g011715.1.1">
    <property type="protein sequence ID" value="Solyc09g011715.1.1"/>
    <property type="gene ID" value="Solyc09g011715.1"/>
</dbReference>
<keyword evidence="3" id="KW-1185">Reference proteome</keyword>
<reference evidence="2" key="2">
    <citation type="submission" date="2019-01" db="UniProtKB">
        <authorList>
            <consortium name="EnsemblPlants"/>
        </authorList>
    </citation>
    <scope>IDENTIFICATION</scope>
    <source>
        <strain evidence="2">cv. Heinz 1706</strain>
    </source>
</reference>
<evidence type="ECO:0000313" key="3">
    <source>
        <dbReference type="Proteomes" id="UP000004994"/>
    </source>
</evidence>
<protein>
    <submittedName>
        <fullName evidence="2">Uncharacterized protein</fullName>
    </submittedName>
</protein>
<feature type="compositionally biased region" description="Low complexity" evidence="1">
    <location>
        <begin position="1"/>
        <end position="17"/>
    </location>
</feature>
<dbReference type="InParanoid" id="A0A3Q7I0C5"/>
<organism evidence="2">
    <name type="scientific">Solanum lycopersicum</name>
    <name type="common">Tomato</name>
    <name type="synonym">Lycopersicon esculentum</name>
    <dbReference type="NCBI Taxonomy" id="4081"/>
    <lineage>
        <taxon>Eukaryota</taxon>
        <taxon>Viridiplantae</taxon>
        <taxon>Streptophyta</taxon>
        <taxon>Embryophyta</taxon>
        <taxon>Tracheophyta</taxon>
        <taxon>Spermatophyta</taxon>
        <taxon>Magnoliopsida</taxon>
        <taxon>eudicotyledons</taxon>
        <taxon>Gunneridae</taxon>
        <taxon>Pentapetalae</taxon>
        <taxon>asterids</taxon>
        <taxon>lamiids</taxon>
        <taxon>Solanales</taxon>
        <taxon>Solanaceae</taxon>
        <taxon>Solanoideae</taxon>
        <taxon>Solaneae</taxon>
        <taxon>Solanum</taxon>
        <taxon>Solanum subgen. Lycopersicon</taxon>
    </lineage>
</organism>
<evidence type="ECO:0000313" key="2">
    <source>
        <dbReference type="EnsemblPlants" id="Solyc09g011715.1.1"/>
    </source>
</evidence>
<sequence length="60" mass="6592">MSNKWGPITDGPTGTPTLAHSTLHRPIENETPLSLSGFSRDTQNLMVEDSEKDVKNVIEV</sequence>
<proteinExistence type="predicted"/>
<dbReference type="Proteomes" id="UP000004994">
    <property type="component" value="Chromosome 9"/>
</dbReference>
<name>A0A3Q7I0C5_SOLLC</name>